<keyword evidence="7" id="KW-0698">rRNA processing</keyword>
<organism evidence="8 9">
    <name type="scientific">Cyclobacterium lianum</name>
    <dbReference type="NCBI Taxonomy" id="388280"/>
    <lineage>
        <taxon>Bacteria</taxon>
        <taxon>Pseudomonadati</taxon>
        <taxon>Bacteroidota</taxon>
        <taxon>Cytophagia</taxon>
        <taxon>Cytophagales</taxon>
        <taxon>Cyclobacteriaceae</taxon>
        <taxon>Cyclobacterium</taxon>
    </lineage>
</organism>
<protein>
    <recommendedName>
        <fullName evidence="7">Endoribonuclease YbeY</fullName>
        <ecNumber evidence="7">3.1.-.-</ecNumber>
    </recommendedName>
</protein>
<feature type="binding site" evidence="7">
    <location>
        <position position="118"/>
    </location>
    <ligand>
        <name>Zn(2+)</name>
        <dbReference type="ChEBI" id="CHEBI:29105"/>
        <note>catalytic</note>
    </ligand>
</feature>
<dbReference type="GO" id="GO:0006364">
    <property type="term" value="P:rRNA processing"/>
    <property type="evidence" value="ECO:0007669"/>
    <property type="project" value="UniProtKB-UniRule"/>
</dbReference>
<evidence type="ECO:0000256" key="5">
    <source>
        <dbReference type="ARBA" id="ARBA00022801"/>
    </source>
</evidence>
<dbReference type="EC" id="3.1.-.-" evidence="7"/>
<keyword evidence="3 7" id="KW-0479">Metal-binding</keyword>
<dbReference type="GO" id="GO:0005737">
    <property type="term" value="C:cytoplasm"/>
    <property type="evidence" value="ECO:0007669"/>
    <property type="project" value="UniProtKB-SubCell"/>
</dbReference>
<dbReference type="AlphaFoldDB" id="A0A1M7HS09"/>
<evidence type="ECO:0000313" key="9">
    <source>
        <dbReference type="Proteomes" id="UP000184513"/>
    </source>
</evidence>
<comment type="cofactor">
    <cofactor evidence="7">
        <name>Zn(2+)</name>
        <dbReference type="ChEBI" id="CHEBI:29105"/>
    </cofactor>
    <text evidence="7">Binds 1 zinc ion.</text>
</comment>
<evidence type="ECO:0000256" key="7">
    <source>
        <dbReference type="HAMAP-Rule" id="MF_00009"/>
    </source>
</evidence>
<dbReference type="EMBL" id="FRCY01000001">
    <property type="protein sequence ID" value="SHM31296.1"/>
    <property type="molecule type" value="Genomic_DNA"/>
</dbReference>
<evidence type="ECO:0000256" key="3">
    <source>
        <dbReference type="ARBA" id="ARBA00022723"/>
    </source>
</evidence>
<comment type="function">
    <text evidence="7">Single strand-specific metallo-endoribonuclease involved in late-stage 70S ribosome quality control and in maturation of the 3' terminus of the 16S rRNA.</text>
</comment>
<reference evidence="8 9" key="1">
    <citation type="submission" date="2016-11" db="EMBL/GenBank/DDBJ databases">
        <authorList>
            <person name="Jaros S."/>
            <person name="Januszkiewicz K."/>
            <person name="Wedrychowicz H."/>
        </authorList>
    </citation>
    <scope>NUCLEOTIDE SEQUENCE [LARGE SCALE GENOMIC DNA]</scope>
    <source>
        <strain evidence="8 9">CGMCC 1.6102</strain>
    </source>
</reference>
<dbReference type="OrthoDB" id="9811984at2"/>
<comment type="subcellular location">
    <subcellularLocation>
        <location evidence="7">Cytoplasm</location>
    </subcellularLocation>
</comment>
<accession>A0A1M7HS09</accession>
<dbReference type="Proteomes" id="UP000184513">
    <property type="component" value="Unassembled WGS sequence"/>
</dbReference>
<sequence length="150" mass="17545">MAIHFFEEDIRSEIQQKRNLKNWIKKVAAGKSFRIGNINYIFCTDEYLLEINKAYLNHDTLTDIITFDQSERFGEIDADIYISAERIRENADILGKTYQEELRRVLIHGILHLCGHRDKSPAEKKSMREEEDKALNLFDSADVPRGTLKK</sequence>
<evidence type="ECO:0000313" key="8">
    <source>
        <dbReference type="EMBL" id="SHM31296.1"/>
    </source>
</evidence>
<evidence type="ECO:0000256" key="2">
    <source>
        <dbReference type="ARBA" id="ARBA00022722"/>
    </source>
</evidence>
<gene>
    <name evidence="7" type="primary">ybeY</name>
    <name evidence="8" type="ORF">SAMN04488057_10135</name>
</gene>
<dbReference type="GO" id="GO:0004222">
    <property type="term" value="F:metalloendopeptidase activity"/>
    <property type="evidence" value="ECO:0007669"/>
    <property type="project" value="InterPro"/>
</dbReference>
<dbReference type="Gene3D" id="3.40.390.30">
    <property type="entry name" value="Metalloproteases ('zincins'), catalytic domain"/>
    <property type="match status" value="1"/>
</dbReference>
<keyword evidence="9" id="KW-1185">Reference proteome</keyword>
<dbReference type="NCBIfam" id="TIGR00043">
    <property type="entry name" value="rRNA maturation RNase YbeY"/>
    <property type="match status" value="1"/>
</dbReference>
<dbReference type="Pfam" id="PF02130">
    <property type="entry name" value="YbeY"/>
    <property type="match status" value="1"/>
</dbReference>
<keyword evidence="6 7" id="KW-0862">Zinc</keyword>
<dbReference type="InterPro" id="IPR023091">
    <property type="entry name" value="MetalPrtase_cat_dom_sf_prd"/>
</dbReference>
<proteinExistence type="inferred from homology"/>
<feature type="binding site" evidence="7">
    <location>
        <position position="112"/>
    </location>
    <ligand>
        <name>Zn(2+)</name>
        <dbReference type="ChEBI" id="CHEBI:29105"/>
        <note>catalytic</note>
    </ligand>
</feature>
<keyword evidence="2 7" id="KW-0540">Nuclease</keyword>
<evidence type="ECO:0000256" key="6">
    <source>
        <dbReference type="ARBA" id="ARBA00022833"/>
    </source>
</evidence>
<keyword evidence="7" id="KW-0963">Cytoplasm</keyword>
<evidence type="ECO:0000256" key="1">
    <source>
        <dbReference type="ARBA" id="ARBA00010875"/>
    </source>
</evidence>
<dbReference type="PANTHER" id="PTHR46986:SF1">
    <property type="entry name" value="ENDORIBONUCLEASE YBEY, CHLOROPLASTIC"/>
    <property type="match status" value="1"/>
</dbReference>
<keyword evidence="5 7" id="KW-0378">Hydrolase</keyword>
<comment type="similarity">
    <text evidence="1 7">Belongs to the endoribonuclease YbeY family.</text>
</comment>
<dbReference type="HAMAP" id="MF_00009">
    <property type="entry name" value="Endoribonucl_YbeY"/>
    <property type="match status" value="1"/>
</dbReference>
<dbReference type="GO" id="GO:0008270">
    <property type="term" value="F:zinc ion binding"/>
    <property type="evidence" value="ECO:0007669"/>
    <property type="project" value="UniProtKB-UniRule"/>
</dbReference>
<keyword evidence="4 7" id="KW-0255">Endonuclease</keyword>
<dbReference type="RefSeq" id="WP_073089860.1">
    <property type="nucleotide sequence ID" value="NZ_FRCY01000001.1"/>
</dbReference>
<dbReference type="InterPro" id="IPR002036">
    <property type="entry name" value="YbeY"/>
</dbReference>
<dbReference type="PANTHER" id="PTHR46986">
    <property type="entry name" value="ENDORIBONUCLEASE YBEY, CHLOROPLASTIC"/>
    <property type="match status" value="1"/>
</dbReference>
<dbReference type="GO" id="GO:0004521">
    <property type="term" value="F:RNA endonuclease activity"/>
    <property type="evidence" value="ECO:0007669"/>
    <property type="project" value="UniProtKB-UniRule"/>
</dbReference>
<evidence type="ECO:0000256" key="4">
    <source>
        <dbReference type="ARBA" id="ARBA00022759"/>
    </source>
</evidence>
<keyword evidence="7" id="KW-0690">Ribosome biogenesis</keyword>
<dbReference type="SUPFAM" id="SSF55486">
    <property type="entry name" value="Metalloproteases ('zincins'), catalytic domain"/>
    <property type="match status" value="1"/>
</dbReference>
<feature type="binding site" evidence="7">
    <location>
        <position position="108"/>
    </location>
    <ligand>
        <name>Zn(2+)</name>
        <dbReference type="ChEBI" id="CHEBI:29105"/>
        <note>catalytic</note>
    </ligand>
</feature>
<dbReference type="STRING" id="388280.SAMN04488057_10135"/>
<name>A0A1M7HS09_9BACT</name>